<evidence type="ECO:0000259" key="1">
    <source>
        <dbReference type="Pfam" id="PF13467"/>
    </source>
</evidence>
<dbReference type="InterPro" id="IPR038268">
    <property type="entry name" value="RHH_sf"/>
</dbReference>
<name>A0A135ID84_9GAMM</name>
<reference evidence="2 3" key="1">
    <citation type="submission" date="2015-11" db="EMBL/GenBank/DDBJ databases">
        <title>Genomic Taxonomy of the Vibrionaceae.</title>
        <authorList>
            <person name="Gomez-Gil B."/>
            <person name="Enciso-Ibarra J."/>
        </authorList>
    </citation>
    <scope>NUCLEOTIDE SEQUENCE [LARGE SCALE GENOMIC DNA]</scope>
    <source>
        <strain evidence="2 3">CAIM 912</strain>
    </source>
</reference>
<protein>
    <submittedName>
        <fullName evidence="2">Arylsulfate sulfotransferase</fullName>
    </submittedName>
</protein>
<accession>A0A135ID84</accession>
<evidence type="ECO:0000313" key="2">
    <source>
        <dbReference type="EMBL" id="KXF83294.1"/>
    </source>
</evidence>
<dbReference type="RefSeq" id="WP_067411420.1">
    <property type="nucleotide sequence ID" value="NZ_LNTY01000006.1"/>
</dbReference>
<keyword evidence="2" id="KW-0808">Transferase</keyword>
<dbReference type="Pfam" id="PF13467">
    <property type="entry name" value="RHH_4"/>
    <property type="match status" value="1"/>
</dbReference>
<dbReference type="Proteomes" id="UP000070529">
    <property type="component" value="Unassembled WGS sequence"/>
</dbReference>
<dbReference type="AlphaFoldDB" id="A0A135ID84"/>
<dbReference type="InterPro" id="IPR027373">
    <property type="entry name" value="RHH_dom"/>
</dbReference>
<dbReference type="GO" id="GO:0016740">
    <property type="term" value="F:transferase activity"/>
    <property type="evidence" value="ECO:0007669"/>
    <property type="project" value="UniProtKB-KW"/>
</dbReference>
<dbReference type="OrthoDB" id="5458732at2"/>
<comment type="caution">
    <text evidence="2">The sequence shown here is derived from an EMBL/GenBank/DDBJ whole genome shotgun (WGS) entry which is preliminary data.</text>
</comment>
<proteinExistence type="predicted"/>
<gene>
    <name evidence="2" type="ORF">ATN88_06340</name>
</gene>
<dbReference type="Gene3D" id="1.10.3990.20">
    <property type="entry name" value="protein bp1543"/>
    <property type="match status" value="1"/>
</dbReference>
<evidence type="ECO:0000313" key="3">
    <source>
        <dbReference type="Proteomes" id="UP000070529"/>
    </source>
</evidence>
<organism evidence="2 3">
    <name type="scientific">Enterovibrio coralii</name>
    <dbReference type="NCBI Taxonomy" id="294935"/>
    <lineage>
        <taxon>Bacteria</taxon>
        <taxon>Pseudomonadati</taxon>
        <taxon>Pseudomonadota</taxon>
        <taxon>Gammaproteobacteria</taxon>
        <taxon>Vibrionales</taxon>
        <taxon>Vibrionaceae</taxon>
        <taxon>Enterovibrio</taxon>
    </lineage>
</organism>
<dbReference type="EMBL" id="LNTY01000006">
    <property type="protein sequence ID" value="KXF83294.1"/>
    <property type="molecule type" value="Genomic_DNA"/>
</dbReference>
<keyword evidence="3" id="KW-1185">Reference proteome</keyword>
<sequence>MCTIFAGQDTTNYEFHTRSVRLGGHCTSVRLEKKFWEILDHIAASQDMNTSRFLTTIYDEALDINGDVSNFASLLRCSCILYLSDTEKTMSIANQQLAFAQKET</sequence>
<feature type="domain" description="Ribbon-helix-helix" evidence="1">
    <location>
        <begin position="16"/>
        <end position="83"/>
    </location>
</feature>
<dbReference type="STRING" id="294935.ATN88_06340"/>